<proteinExistence type="predicted"/>
<keyword evidence="3" id="KW-0808">Transferase</keyword>
<dbReference type="Pfam" id="PF00098">
    <property type="entry name" value="zf-CCHC"/>
    <property type="match status" value="2"/>
</dbReference>
<dbReference type="PANTHER" id="PTHR46888:SF1">
    <property type="entry name" value="RIBONUCLEASE H"/>
    <property type="match status" value="1"/>
</dbReference>
<dbReference type="GO" id="GO:0003964">
    <property type="term" value="F:RNA-directed DNA polymerase activity"/>
    <property type="evidence" value="ECO:0007669"/>
    <property type="project" value="UniProtKB-KW"/>
</dbReference>
<dbReference type="EMBL" id="BQNB010017653">
    <property type="protein sequence ID" value="GJT65708.1"/>
    <property type="molecule type" value="Genomic_DNA"/>
</dbReference>
<dbReference type="SMART" id="SM00343">
    <property type="entry name" value="ZnF_C2HC"/>
    <property type="match status" value="2"/>
</dbReference>
<keyword evidence="4" id="KW-1185">Reference proteome</keyword>
<dbReference type="Pfam" id="PF08284">
    <property type="entry name" value="RVP_2"/>
    <property type="match status" value="1"/>
</dbReference>
<dbReference type="PANTHER" id="PTHR46888">
    <property type="entry name" value="ZINC KNUCKLE DOMAINCONTAINING PROTEIN-RELATED"/>
    <property type="match status" value="1"/>
</dbReference>
<keyword evidence="1" id="KW-0479">Metal-binding</keyword>
<dbReference type="Proteomes" id="UP001151760">
    <property type="component" value="Unassembled WGS sequence"/>
</dbReference>
<evidence type="ECO:0000313" key="3">
    <source>
        <dbReference type="EMBL" id="GJT65708.1"/>
    </source>
</evidence>
<name>A0ABQ5FS64_9ASTR</name>
<keyword evidence="1" id="KW-0862">Zinc</keyword>
<reference evidence="3" key="2">
    <citation type="submission" date="2022-01" db="EMBL/GenBank/DDBJ databases">
        <authorList>
            <person name="Yamashiro T."/>
            <person name="Shiraishi A."/>
            <person name="Satake H."/>
            <person name="Nakayama K."/>
        </authorList>
    </citation>
    <scope>NUCLEOTIDE SEQUENCE</scope>
</reference>
<keyword evidence="3" id="KW-0695">RNA-directed DNA polymerase</keyword>
<dbReference type="PROSITE" id="PS50158">
    <property type="entry name" value="ZF_CCHC"/>
    <property type="match status" value="1"/>
</dbReference>
<dbReference type="Gene3D" id="4.10.60.10">
    <property type="entry name" value="Zinc finger, CCHC-type"/>
    <property type="match status" value="1"/>
</dbReference>
<reference evidence="3" key="1">
    <citation type="journal article" date="2022" name="Int. J. Mol. Sci.">
        <title>Draft Genome of Tanacetum Coccineum: Genomic Comparison of Closely Related Tanacetum-Family Plants.</title>
        <authorList>
            <person name="Yamashiro T."/>
            <person name="Shiraishi A."/>
            <person name="Nakayama K."/>
            <person name="Satake H."/>
        </authorList>
    </citation>
    <scope>NUCLEOTIDE SEQUENCE</scope>
</reference>
<protein>
    <submittedName>
        <fullName evidence="3">Reverse transcriptase domain-containing protein</fullName>
    </submittedName>
</protein>
<gene>
    <name evidence="3" type="ORF">Tco_1017188</name>
</gene>
<evidence type="ECO:0000313" key="4">
    <source>
        <dbReference type="Proteomes" id="UP001151760"/>
    </source>
</evidence>
<comment type="caution">
    <text evidence="3">The sequence shown here is derived from an EMBL/GenBank/DDBJ whole genome shotgun (WGS) entry which is preliminary data.</text>
</comment>
<dbReference type="SUPFAM" id="SSF57756">
    <property type="entry name" value="Retrovirus zinc finger-like domains"/>
    <property type="match status" value="1"/>
</dbReference>
<feature type="domain" description="CCHC-type" evidence="2">
    <location>
        <begin position="291"/>
        <end position="306"/>
    </location>
</feature>
<dbReference type="InterPro" id="IPR001878">
    <property type="entry name" value="Znf_CCHC"/>
</dbReference>
<keyword evidence="3" id="KW-0548">Nucleotidyltransferase</keyword>
<sequence>MNSRFIVDVNDLKTQGVITTTTVTDAQLKALIDQGFANALAARDAGRSRNDEDSHDLGTGVRRQAPLARECTYPDFMKCKPLYFKGTEGVVELTQWFERMEIVFRISNCFVENQIKFSFCTLLGSALTWWNSHVKTVGHDVAYLMTWTNLKNKMTDKYYPMGEELALMCARMFPEESDKIEKFVGGLPNMIHRSVMASKPKTMQDAIEFATELMDKKICTFAEQQRSGEKKPYGRSKTLCSKCNYHHDGQCDPKYHKCNRVGHLARDCRSTANANTANNQMGTRARQKPTCFECGAQGHFKRECPKLKNNNRGKQGGNGNAPAKVYAVGRAGTNPDSNVVTGTFLLNNRYASVLFDIGSDRSFVSTAFSSQIDITPTTLDHYYDV</sequence>
<evidence type="ECO:0000256" key="1">
    <source>
        <dbReference type="PROSITE-ProRule" id="PRU00047"/>
    </source>
</evidence>
<organism evidence="3 4">
    <name type="scientific">Tanacetum coccineum</name>
    <dbReference type="NCBI Taxonomy" id="301880"/>
    <lineage>
        <taxon>Eukaryota</taxon>
        <taxon>Viridiplantae</taxon>
        <taxon>Streptophyta</taxon>
        <taxon>Embryophyta</taxon>
        <taxon>Tracheophyta</taxon>
        <taxon>Spermatophyta</taxon>
        <taxon>Magnoliopsida</taxon>
        <taxon>eudicotyledons</taxon>
        <taxon>Gunneridae</taxon>
        <taxon>Pentapetalae</taxon>
        <taxon>asterids</taxon>
        <taxon>campanulids</taxon>
        <taxon>Asterales</taxon>
        <taxon>Asteraceae</taxon>
        <taxon>Asteroideae</taxon>
        <taxon>Anthemideae</taxon>
        <taxon>Anthemidinae</taxon>
        <taxon>Tanacetum</taxon>
    </lineage>
</organism>
<evidence type="ECO:0000259" key="2">
    <source>
        <dbReference type="PROSITE" id="PS50158"/>
    </source>
</evidence>
<dbReference type="InterPro" id="IPR036875">
    <property type="entry name" value="Znf_CCHC_sf"/>
</dbReference>
<accession>A0ABQ5FS64</accession>
<keyword evidence="1" id="KW-0863">Zinc-finger</keyword>